<dbReference type="EMBL" id="JASOOE010000007">
    <property type="protein sequence ID" value="MDK7187301.1"/>
    <property type="molecule type" value="Genomic_DNA"/>
</dbReference>
<evidence type="ECO:0000313" key="2">
    <source>
        <dbReference type="EMBL" id="MDK7187301.1"/>
    </source>
</evidence>
<dbReference type="InterPro" id="IPR052077">
    <property type="entry name" value="CcrZ_PhaseVar_Mediator"/>
</dbReference>
<name>A0AAJ1Q682_9LACT</name>
<evidence type="ECO:0000259" key="1">
    <source>
        <dbReference type="Pfam" id="PF01636"/>
    </source>
</evidence>
<dbReference type="Gene3D" id="3.90.1200.10">
    <property type="match status" value="1"/>
</dbReference>
<comment type="caution">
    <text evidence="2">The sequence shown here is derived from an EMBL/GenBank/DDBJ whole genome shotgun (WGS) entry which is preliminary data.</text>
</comment>
<dbReference type="Proteomes" id="UP001229251">
    <property type="component" value="Unassembled WGS sequence"/>
</dbReference>
<sequence length="268" mass="31358">MYHNNEEWDMHPLDGNTGQAYLGISKNEKVFFKRNTSPFIAALAAEGITPRLKWTQRTYSGDILTAQEWEEGATLKAQDMNAPAVIDLIKSIHQHQSLVQLMRRIHEKDCQPMDLILDYQKDLPPSFSQHRFFNSVLEAMIQEIDSSLTTVPCVICHGDLNHNNFLLANDGTLYLVDWDNAKLADPLYDITYLLCRYYPPSQWMDWLEAYDFPIDLHFTKRVRWYSLLACLRLIKEYYQVDRHYQVNETVILLRNIFENKEDSDATTS</sequence>
<dbReference type="PANTHER" id="PTHR40086">
    <property type="entry name" value="PHOSPHOTRANSFERASE YTMP-RELATED"/>
    <property type="match status" value="1"/>
</dbReference>
<reference evidence="2" key="1">
    <citation type="submission" date="2023-05" db="EMBL/GenBank/DDBJ databases">
        <title>Cataloging the Phylogenetic Diversity of Human Bladder Bacteria.</title>
        <authorList>
            <person name="Du J."/>
        </authorList>
    </citation>
    <scope>NUCLEOTIDE SEQUENCE</scope>
    <source>
        <strain evidence="2">UMB1231</strain>
    </source>
</reference>
<dbReference type="RefSeq" id="WP_285065751.1">
    <property type="nucleotide sequence ID" value="NZ_JASOOE010000007.1"/>
</dbReference>
<gene>
    <name evidence="2" type="ORF">QP433_04840</name>
</gene>
<dbReference type="Pfam" id="PF01636">
    <property type="entry name" value="APH"/>
    <property type="match status" value="1"/>
</dbReference>
<dbReference type="PANTHER" id="PTHR40086:SF1">
    <property type="entry name" value="CELL CYCLE REGULATOR CCRZ"/>
    <property type="match status" value="1"/>
</dbReference>
<feature type="domain" description="Aminoglycoside phosphotransferase" evidence="1">
    <location>
        <begin position="40"/>
        <end position="210"/>
    </location>
</feature>
<evidence type="ECO:0000313" key="3">
    <source>
        <dbReference type="Proteomes" id="UP001229251"/>
    </source>
</evidence>
<dbReference type="SUPFAM" id="SSF56112">
    <property type="entry name" value="Protein kinase-like (PK-like)"/>
    <property type="match status" value="1"/>
</dbReference>
<dbReference type="InterPro" id="IPR011009">
    <property type="entry name" value="Kinase-like_dom_sf"/>
</dbReference>
<protein>
    <submittedName>
        <fullName evidence="2">Phosphotransferase family protein</fullName>
    </submittedName>
</protein>
<proteinExistence type="predicted"/>
<organism evidence="2 3">
    <name type="scientific">Facklamia hominis</name>
    <dbReference type="NCBI Taxonomy" id="178214"/>
    <lineage>
        <taxon>Bacteria</taxon>
        <taxon>Bacillati</taxon>
        <taxon>Bacillota</taxon>
        <taxon>Bacilli</taxon>
        <taxon>Lactobacillales</taxon>
        <taxon>Aerococcaceae</taxon>
        <taxon>Facklamia</taxon>
    </lineage>
</organism>
<dbReference type="AlphaFoldDB" id="A0AAJ1Q682"/>
<accession>A0AAJ1Q682</accession>
<dbReference type="InterPro" id="IPR002575">
    <property type="entry name" value="Aminoglycoside_PTrfase"/>
</dbReference>